<keyword evidence="1" id="KW-0472">Membrane</keyword>
<accession>A0AAV7UUV0</accession>
<keyword evidence="3" id="KW-1185">Reference proteome</keyword>
<protein>
    <recommendedName>
        <fullName evidence="4">Secreted protein</fullName>
    </recommendedName>
</protein>
<keyword evidence="1" id="KW-1133">Transmembrane helix</keyword>
<dbReference type="Proteomes" id="UP001066276">
    <property type="component" value="Chromosome 2_2"/>
</dbReference>
<reference evidence="2" key="1">
    <citation type="journal article" date="2022" name="bioRxiv">
        <title>Sequencing and chromosome-scale assembly of the giantPleurodeles waltlgenome.</title>
        <authorList>
            <person name="Brown T."/>
            <person name="Elewa A."/>
            <person name="Iarovenko S."/>
            <person name="Subramanian E."/>
            <person name="Araus A.J."/>
            <person name="Petzold A."/>
            <person name="Susuki M."/>
            <person name="Suzuki K.-i.T."/>
            <person name="Hayashi T."/>
            <person name="Toyoda A."/>
            <person name="Oliveira C."/>
            <person name="Osipova E."/>
            <person name="Leigh N.D."/>
            <person name="Simon A."/>
            <person name="Yun M.H."/>
        </authorList>
    </citation>
    <scope>NUCLEOTIDE SEQUENCE</scope>
    <source>
        <strain evidence="2">20211129_DDA</strain>
        <tissue evidence="2">Liver</tissue>
    </source>
</reference>
<evidence type="ECO:0008006" key="4">
    <source>
        <dbReference type="Google" id="ProtNLM"/>
    </source>
</evidence>
<evidence type="ECO:0000313" key="2">
    <source>
        <dbReference type="EMBL" id="KAJ1192673.1"/>
    </source>
</evidence>
<comment type="caution">
    <text evidence="2">The sequence shown here is derived from an EMBL/GenBank/DDBJ whole genome shotgun (WGS) entry which is preliminary data.</text>
</comment>
<keyword evidence="1" id="KW-0812">Transmembrane</keyword>
<dbReference type="EMBL" id="JANPWB010000004">
    <property type="protein sequence ID" value="KAJ1192673.1"/>
    <property type="molecule type" value="Genomic_DNA"/>
</dbReference>
<organism evidence="2 3">
    <name type="scientific">Pleurodeles waltl</name>
    <name type="common">Iberian ribbed newt</name>
    <dbReference type="NCBI Taxonomy" id="8319"/>
    <lineage>
        <taxon>Eukaryota</taxon>
        <taxon>Metazoa</taxon>
        <taxon>Chordata</taxon>
        <taxon>Craniata</taxon>
        <taxon>Vertebrata</taxon>
        <taxon>Euteleostomi</taxon>
        <taxon>Amphibia</taxon>
        <taxon>Batrachia</taxon>
        <taxon>Caudata</taxon>
        <taxon>Salamandroidea</taxon>
        <taxon>Salamandridae</taxon>
        <taxon>Pleurodelinae</taxon>
        <taxon>Pleurodeles</taxon>
    </lineage>
</organism>
<name>A0AAV7UUV0_PLEWA</name>
<sequence length="96" mass="10499">MGRAIVHETRTGLLASAFCFFFFFQWQIGPTLRRPIALRRLRPVAANLLISVHHSCSEAAIGSGESNASDKPISFESAPDKWSAINAPKAEIICSL</sequence>
<evidence type="ECO:0000256" key="1">
    <source>
        <dbReference type="SAM" id="Phobius"/>
    </source>
</evidence>
<evidence type="ECO:0000313" key="3">
    <source>
        <dbReference type="Proteomes" id="UP001066276"/>
    </source>
</evidence>
<gene>
    <name evidence="2" type="ORF">NDU88_001979</name>
</gene>
<dbReference type="AlphaFoldDB" id="A0AAV7UUV0"/>
<proteinExistence type="predicted"/>
<feature type="transmembrane region" description="Helical" evidence="1">
    <location>
        <begin position="12"/>
        <end position="32"/>
    </location>
</feature>